<feature type="region of interest" description="Disordered" evidence="1">
    <location>
        <begin position="79"/>
        <end position="112"/>
    </location>
</feature>
<feature type="region of interest" description="Disordered" evidence="1">
    <location>
        <begin position="1"/>
        <end position="65"/>
    </location>
</feature>
<feature type="compositionally biased region" description="Acidic residues" evidence="1">
    <location>
        <begin position="31"/>
        <end position="54"/>
    </location>
</feature>
<keyword evidence="3" id="KW-1185">Reference proteome</keyword>
<reference evidence="2 3" key="1">
    <citation type="journal article" date="2019" name="Commun. Biol.">
        <title>The bagworm genome reveals a unique fibroin gene that provides high tensile strength.</title>
        <authorList>
            <person name="Kono N."/>
            <person name="Nakamura H."/>
            <person name="Ohtoshi R."/>
            <person name="Tomita M."/>
            <person name="Numata K."/>
            <person name="Arakawa K."/>
        </authorList>
    </citation>
    <scope>NUCLEOTIDE SEQUENCE [LARGE SCALE GENOMIC DNA]</scope>
</reference>
<comment type="caution">
    <text evidence="2">The sequence shown here is derived from an EMBL/GenBank/DDBJ whole genome shotgun (WGS) entry which is preliminary data.</text>
</comment>
<protein>
    <submittedName>
        <fullName evidence="2">Uncharacterized protein</fullName>
    </submittedName>
</protein>
<organism evidence="2 3">
    <name type="scientific">Eumeta variegata</name>
    <name type="common">Bagworm moth</name>
    <name type="synonym">Eumeta japonica</name>
    <dbReference type="NCBI Taxonomy" id="151549"/>
    <lineage>
        <taxon>Eukaryota</taxon>
        <taxon>Metazoa</taxon>
        <taxon>Ecdysozoa</taxon>
        <taxon>Arthropoda</taxon>
        <taxon>Hexapoda</taxon>
        <taxon>Insecta</taxon>
        <taxon>Pterygota</taxon>
        <taxon>Neoptera</taxon>
        <taxon>Endopterygota</taxon>
        <taxon>Lepidoptera</taxon>
        <taxon>Glossata</taxon>
        <taxon>Ditrysia</taxon>
        <taxon>Tineoidea</taxon>
        <taxon>Psychidae</taxon>
        <taxon>Oiketicinae</taxon>
        <taxon>Eumeta</taxon>
    </lineage>
</organism>
<gene>
    <name evidence="2" type="ORF">EVAR_53917_1</name>
</gene>
<evidence type="ECO:0000313" key="2">
    <source>
        <dbReference type="EMBL" id="GBP75844.1"/>
    </source>
</evidence>
<dbReference type="EMBL" id="BGZK01001264">
    <property type="protein sequence ID" value="GBP75844.1"/>
    <property type="molecule type" value="Genomic_DNA"/>
</dbReference>
<sequence length="112" mass="12688">METECDDNEVIESEEDDIEFEPDLQAFIWDVEIEESSDEESNEEKSSDEEDPLDDNTLFSELANGRTAVYRSRNDTIWSKEAPPSTRTRVQNIRIRASSPRGEAAGNISSIS</sequence>
<feature type="compositionally biased region" description="Acidic residues" evidence="1">
    <location>
        <begin position="1"/>
        <end position="22"/>
    </location>
</feature>
<evidence type="ECO:0000313" key="3">
    <source>
        <dbReference type="Proteomes" id="UP000299102"/>
    </source>
</evidence>
<proteinExistence type="predicted"/>
<dbReference type="AlphaFoldDB" id="A0A4C1YLG6"/>
<dbReference type="Proteomes" id="UP000299102">
    <property type="component" value="Unassembled WGS sequence"/>
</dbReference>
<accession>A0A4C1YLG6</accession>
<dbReference type="OrthoDB" id="7485064at2759"/>
<name>A0A4C1YLG6_EUMVA</name>
<evidence type="ECO:0000256" key="1">
    <source>
        <dbReference type="SAM" id="MobiDB-lite"/>
    </source>
</evidence>